<dbReference type="OrthoDB" id="9816462at2"/>
<keyword evidence="1" id="KW-0812">Transmembrane</keyword>
<keyword evidence="1" id="KW-1133">Transmembrane helix</keyword>
<dbReference type="Proteomes" id="UP000318538">
    <property type="component" value="Chromosome"/>
</dbReference>
<keyword evidence="3" id="KW-1185">Reference proteome</keyword>
<organism evidence="2 3">
    <name type="scientific">Rubripirellula lacrimiformis</name>
    <dbReference type="NCBI Taxonomy" id="1930273"/>
    <lineage>
        <taxon>Bacteria</taxon>
        <taxon>Pseudomonadati</taxon>
        <taxon>Planctomycetota</taxon>
        <taxon>Planctomycetia</taxon>
        <taxon>Pirellulales</taxon>
        <taxon>Pirellulaceae</taxon>
        <taxon>Rubripirellula</taxon>
    </lineage>
</organism>
<reference evidence="2 3" key="1">
    <citation type="submission" date="2019-02" db="EMBL/GenBank/DDBJ databases">
        <title>Deep-cultivation of Planctomycetes and their phenomic and genomic characterization uncovers novel biology.</title>
        <authorList>
            <person name="Wiegand S."/>
            <person name="Jogler M."/>
            <person name="Boedeker C."/>
            <person name="Pinto D."/>
            <person name="Vollmers J."/>
            <person name="Rivas-Marin E."/>
            <person name="Kohn T."/>
            <person name="Peeters S.H."/>
            <person name="Heuer A."/>
            <person name="Rast P."/>
            <person name="Oberbeckmann S."/>
            <person name="Bunk B."/>
            <person name="Jeske O."/>
            <person name="Meyerdierks A."/>
            <person name="Storesund J.E."/>
            <person name="Kallscheuer N."/>
            <person name="Luecker S."/>
            <person name="Lage O.M."/>
            <person name="Pohl T."/>
            <person name="Merkel B.J."/>
            <person name="Hornburger P."/>
            <person name="Mueller R.-W."/>
            <person name="Bruemmer F."/>
            <person name="Labrenz M."/>
            <person name="Spormann A.M."/>
            <person name="Op den Camp H."/>
            <person name="Overmann J."/>
            <person name="Amann R."/>
            <person name="Jetten M.S.M."/>
            <person name="Mascher T."/>
            <person name="Medema M.H."/>
            <person name="Devos D.P."/>
            <person name="Kaster A.-K."/>
            <person name="Ovreas L."/>
            <person name="Rohde M."/>
            <person name="Galperin M.Y."/>
            <person name="Jogler C."/>
        </authorList>
    </citation>
    <scope>NUCLEOTIDE SEQUENCE [LARGE SCALE GENOMIC DNA]</scope>
    <source>
        <strain evidence="2 3">K22_7</strain>
    </source>
</reference>
<sequence length="175" mass="19252">MQNPKSSSLLIGCFAIGGLVAIVFGILFAVVLYGISSGRLASLEALPQGRIPANQLAEVSQIVSLRPNEQILYFYCAAMTVADDGNLFTNERVISYTTDDGSLSVFDAEYREIESAELRRSGTWLDESTIDVLLKDGTALMLWVSPENDGDKDFYAKLIAQLERHHATQDTVTKR</sequence>
<dbReference type="EMBL" id="CP036525">
    <property type="protein sequence ID" value="QDT03328.1"/>
    <property type="molecule type" value="Genomic_DNA"/>
</dbReference>
<feature type="transmembrane region" description="Helical" evidence="1">
    <location>
        <begin position="9"/>
        <end position="35"/>
    </location>
</feature>
<dbReference type="RefSeq" id="WP_145169035.1">
    <property type="nucleotide sequence ID" value="NZ_CP036525.1"/>
</dbReference>
<protein>
    <submittedName>
        <fullName evidence="2">Uncharacterized protein</fullName>
    </submittedName>
</protein>
<dbReference type="AlphaFoldDB" id="A0A517N8J5"/>
<dbReference type="KEGG" id="rlc:K227x_17100"/>
<evidence type="ECO:0000313" key="2">
    <source>
        <dbReference type="EMBL" id="QDT03328.1"/>
    </source>
</evidence>
<gene>
    <name evidence="2" type="ORF">K227x_17100</name>
</gene>
<evidence type="ECO:0000313" key="3">
    <source>
        <dbReference type="Proteomes" id="UP000318538"/>
    </source>
</evidence>
<proteinExistence type="predicted"/>
<accession>A0A517N8J5</accession>
<name>A0A517N8J5_9BACT</name>
<keyword evidence="1" id="KW-0472">Membrane</keyword>
<evidence type="ECO:0000256" key="1">
    <source>
        <dbReference type="SAM" id="Phobius"/>
    </source>
</evidence>